<dbReference type="InterPro" id="IPR002563">
    <property type="entry name" value="Flavin_Rdtase-like_dom"/>
</dbReference>
<comment type="similarity">
    <text evidence="1">Belongs to the non-flavoprotein flavin reductase family.</text>
</comment>
<dbReference type="GO" id="GO:0052874">
    <property type="term" value="F:FMN reductase (NADH) activity"/>
    <property type="evidence" value="ECO:0007669"/>
    <property type="project" value="UniProtKB-EC"/>
</dbReference>
<dbReference type="SMART" id="SM00903">
    <property type="entry name" value="Flavin_Reduct"/>
    <property type="match status" value="1"/>
</dbReference>
<dbReference type="PANTHER" id="PTHR30466">
    <property type="entry name" value="FLAVIN REDUCTASE"/>
    <property type="match status" value="1"/>
</dbReference>
<accession>A0A5B8REN6</accession>
<name>A0A5B8REN6_9ZZZZ</name>
<gene>
    <name evidence="4" type="primary">rutF</name>
    <name evidence="4" type="ORF">KBTEX_01537</name>
</gene>
<feature type="domain" description="Flavin reductase like" evidence="3">
    <location>
        <begin position="40"/>
        <end position="187"/>
    </location>
</feature>
<dbReference type="AlphaFoldDB" id="A0A5B8REN6"/>
<dbReference type="Pfam" id="PF01613">
    <property type="entry name" value="Flavin_Reduct"/>
    <property type="match status" value="1"/>
</dbReference>
<dbReference type="EMBL" id="MN079097">
    <property type="protein sequence ID" value="QEA05217.1"/>
    <property type="molecule type" value="Genomic_DNA"/>
</dbReference>
<proteinExistence type="inferred from homology"/>
<protein>
    <submittedName>
        <fullName evidence="4">FMN reductase (NADH) RutF</fullName>
        <ecNumber evidence="4">1.5.1.42</ecNumber>
    </submittedName>
</protein>
<evidence type="ECO:0000259" key="3">
    <source>
        <dbReference type="SMART" id="SM00903"/>
    </source>
</evidence>
<dbReference type="InterPro" id="IPR012349">
    <property type="entry name" value="Split_barrel_FMN-bd"/>
</dbReference>
<dbReference type="InterPro" id="IPR050268">
    <property type="entry name" value="NADH-dep_flavin_reductase"/>
</dbReference>
<dbReference type="Gene3D" id="2.30.110.10">
    <property type="entry name" value="Electron Transport, Fmn-binding Protein, Chain A"/>
    <property type="match status" value="1"/>
</dbReference>
<dbReference type="PANTHER" id="PTHR30466:SF11">
    <property type="entry name" value="FLAVIN-DEPENDENT MONOOXYGENASE, REDUCTASE SUBUNIT HSAB"/>
    <property type="match status" value="1"/>
</dbReference>
<evidence type="ECO:0000256" key="2">
    <source>
        <dbReference type="ARBA" id="ARBA00023002"/>
    </source>
</evidence>
<evidence type="ECO:0000256" key="1">
    <source>
        <dbReference type="ARBA" id="ARBA00008898"/>
    </source>
</evidence>
<keyword evidence="2 4" id="KW-0560">Oxidoreductase</keyword>
<evidence type="ECO:0000313" key="4">
    <source>
        <dbReference type="EMBL" id="QEA05217.1"/>
    </source>
</evidence>
<dbReference type="GO" id="GO:0010181">
    <property type="term" value="F:FMN binding"/>
    <property type="evidence" value="ECO:0007669"/>
    <property type="project" value="InterPro"/>
</dbReference>
<sequence>MANANIRMQHTRHFPPPANEGLSAFARDHAAPAADFKGGMRRLAGAVNIVATAHEGERNGLTATAVTSLSAEPPRLLACVNLGGRTFQLIAASRRMSVNVLSREQETVARRFAGMLGEPGENPFEATAWDVSSHGIPMLRGALASFECVVEEMLVTHTHAVLIGEVKEVVTSEPESPLLYMNGAFGAFE</sequence>
<organism evidence="4">
    <name type="scientific">uncultured organism</name>
    <dbReference type="NCBI Taxonomy" id="155900"/>
    <lineage>
        <taxon>unclassified sequences</taxon>
        <taxon>environmental samples</taxon>
    </lineage>
</organism>
<dbReference type="GO" id="GO:0042602">
    <property type="term" value="F:riboflavin reductase (NADPH) activity"/>
    <property type="evidence" value="ECO:0007669"/>
    <property type="project" value="TreeGrafter"/>
</dbReference>
<dbReference type="EC" id="1.5.1.42" evidence="4"/>
<reference evidence="4" key="1">
    <citation type="submission" date="2019-06" db="EMBL/GenBank/DDBJ databases">
        <authorList>
            <person name="Murdoch R.W."/>
            <person name="Fathepure B."/>
        </authorList>
    </citation>
    <scope>NUCLEOTIDE SEQUENCE</scope>
</reference>
<dbReference type="SUPFAM" id="SSF50475">
    <property type="entry name" value="FMN-binding split barrel"/>
    <property type="match status" value="1"/>
</dbReference>